<comment type="caution">
    <text evidence="2">The sequence shown here is derived from an EMBL/GenBank/DDBJ whole genome shotgun (WGS) entry which is preliminary data.</text>
</comment>
<reference evidence="2 3" key="1">
    <citation type="journal article" date="2015" name="Nat. Commun.">
        <title>Lucilia cuprina genome unlocks parasitic fly biology to underpin future interventions.</title>
        <authorList>
            <person name="Anstead C.A."/>
            <person name="Korhonen P.K."/>
            <person name="Young N.D."/>
            <person name="Hall R.S."/>
            <person name="Jex A.R."/>
            <person name="Murali S.C."/>
            <person name="Hughes D.S."/>
            <person name="Lee S.F."/>
            <person name="Perry T."/>
            <person name="Stroehlein A.J."/>
            <person name="Ansell B.R."/>
            <person name="Breugelmans B."/>
            <person name="Hofmann A."/>
            <person name="Qu J."/>
            <person name="Dugan S."/>
            <person name="Lee S.L."/>
            <person name="Chao H."/>
            <person name="Dinh H."/>
            <person name="Han Y."/>
            <person name="Doddapaneni H.V."/>
            <person name="Worley K.C."/>
            <person name="Muzny D.M."/>
            <person name="Ioannidis P."/>
            <person name="Waterhouse R.M."/>
            <person name="Zdobnov E.M."/>
            <person name="James P.J."/>
            <person name="Bagnall N.H."/>
            <person name="Kotze A.C."/>
            <person name="Gibbs R.A."/>
            <person name="Richards S."/>
            <person name="Batterham P."/>
            <person name="Gasser R.B."/>
        </authorList>
    </citation>
    <scope>NUCLEOTIDE SEQUENCE [LARGE SCALE GENOMIC DNA]</scope>
    <source>
        <strain evidence="2 3">LS</strain>
        <tissue evidence="2">Full body</tissue>
    </source>
</reference>
<feature type="compositionally biased region" description="Pro residues" evidence="1">
    <location>
        <begin position="74"/>
        <end position="87"/>
    </location>
</feature>
<keyword evidence="3" id="KW-1185">Reference proteome</keyword>
<dbReference type="Proteomes" id="UP000037069">
    <property type="component" value="Unassembled WGS sequence"/>
</dbReference>
<protein>
    <submittedName>
        <fullName evidence="2">Uncharacterized protein</fullName>
    </submittedName>
</protein>
<dbReference type="AlphaFoldDB" id="A0A0L0CAY7"/>
<organism evidence="2 3">
    <name type="scientific">Lucilia cuprina</name>
    <name type="common">Green bottle fly</name>
    <name type="synonym">Australian sheep blowfly</name>
    <dbReference type="NCBI Taxonomy" id="7375"/>
    <lineage>
        <taxon>Eukaryota</taxon>
        <taxon>Metazoa</taxon>
        <taxon>Ecdysozoa</taxon>
        <taxon>Arthropoda</taxon>
        <taxon>Hexapoda</taxon>
        <taxon>Insecta</taxon>
        <taxon>Pterygota</taxon>
        <taxon>Neoptera</taxon>
        <taxon>Endopterygota</taxon>
        <taxon>Diptera</taxon>
        <taxon>Brachycera</taxon>
        <taxon>Muscomorpha</taxon>
        <taxon>Oestroidea</taxon>
        <taxon>Calliphoridae</taxon>
        <taxon>Luciliinae</taxon>
        <taxon>Lucilia</taxon>
    </lineage>
</organism>
<evidence type="ECO:0000313" key="3">
    <source>
        <dbReference type="Proteomes" id="UP000037069"/>
    </source>
</evidence>
<feature type="region of interest" description="Disordered" evidence="1">
    <location>
        <begin position="70"/>
        <end position="91"/>
    </location>
</feature>
<name>A0A0L0CAY7_LUCCU</name>
<accession>A0A0L0CAY7</accession>
<sequence length="102" mass="10915">MVAIPVQEIESTPLPWYSMIAPVPPLTVKMSATFKMTSLGEVQPLILPVKLTPITLGHFNSQGMLAITSTASAPPTPMHKPPRPPPLGVWESVPIINKPGKA</sequence>
<evidence type="ECO:0000313" key="2">
    <source>
        <dbReference type="EMBL" id="KNC29397.1"/>
    </source>
</evidence>
<evidence type="ECO:0000256" key="1">
    <source>
        <dbReference type="SAM" id="MobiDB-lite"/>
    </source>
</evidence>
<dbReference type="EMBL" id="JRES01000668">
    <property type="protein sequence ID" value="KNC29397.1"/>
    <property type="molecule type" value="Genomic_DNA"/>
</dbReference>
<proteinExistence type="predicted"/>
<gene>
    <name evidence="2" type="ORF">FF38_06590</name>
</gene>